<organism evidence="2 3">
    <name type="scientific">Symbiodinium necroappetens</name>
    <dbReference type="NCBI Taxonomy" id="1628268"/>
    <lineage>
        <taxon>Eukaryota</taxon>
        <taxon>Sar</taxon>
        <taxon>Alveolata</taxon>
        <taxon>Dinophyceae</taxon>
        <taxon>Suessiales</taxon>
        <taxon>Symbiodiniaceae</taxon>
        <taxon>Symbiodinium</taxon>
    </lineage>
</organism>
<feature type="non-terminal residue" evidence="2">
    <location>
        <position position="1"/>
    </location>
</feature>
<dbReference type="AlphaFoldDB" id="A0A812XQG7"/>
<protein>
    <submittedName>
        <fullName evidence="2">Uncharacterized protein</fullName>
    </submittedName>
</protein>
<sequence>LCKPPCLRNSLHPVLSGPQDTLPRLVPDAPDHRLNVRTGSHDTPACTCARQPADPPGQ</sequence>
<feature type="non-terminal residue" evidence="2">
    <location>
        <position position="58"/>
    </location>
</feature>
<proteinExistence type="predicted"/>
<keyword evidence="3" id="KW-1185">Reference proteome</keyword>
<evidence type="ECO:0000313" key="2">
    <source>
        <dbReference type="EMBL" id="CAE7738122.1"/>
    </source>
</evidence>
<reference evidence="2" key="1">
    <citation type="submission" date="2021-02" db="EMBL/GenBank/DDBJ databases">
        <authorList>
            <person name="Dougan E. K."/>
            <person name="Rhodes N."/>
            <person name="Thang M."/>
            <person name="Chan C."/>
        </authorList>
    </citation>
    <scope>NUCLEOTIDE SEQUENCE</scope>
</reference>
<gene>
    <name evidence="2" type="ORF">SNEC2469_LOCUS21322</name>
</gene>
<feature type="region of interest" description="Disordered" evidence="1">
    <location>
        <begin position="37"/>
        <end position="58"/>
    </location>
</feature>
<name>A0A812XQG7_9DINO</name>
<evidence type="ECO:0000256" key="1">
    <source>
        <dbReference type="SAM" id="MobiDB-lite"/>
    </source>
</evidence>
<dbReference type="Proteomes" id="UP000601435">
    <property type="component" value="Unassembled WGS sequence"/>
</dbReference>
<dbReference type="EMBL" id="CAJNJA010037765">
    <property type="protein sequence ID" value="CAE7738122.1"/>
    <property type="molecule type" value="Genomic_DNA"/>
</dbReference>
<evidence type="ECO:0000313" key="3">
    <source>
        <dbReference type="Proteomes" id="UP000601435"/>
    </source>
</evidence>
<comment type="caution">
    <text evidence="2">The sequence shown here is derived from an EMBL/GenBank/DDBJ whole genome shotgun (WGS) entry which is preliminary data.</text>
</comment>
<accession>A0A812XQG7</accession>